<dbReference type="HAMAP" id="MF_00651">
    <property type="entry name" value="Nuclease_YqgF"/>
    <property type="match status" value="1"/>
</dbReference>
<dbReference type="InterPro" id="IPR006641">
    <property type="entry name" value="YqgF/RNaseH-like_dom"/>
</dbReference>
<comment type="function">
    <text evidence="5">Could be a nuclease involved in processing of the 5'-end of pre-16S rRNA.</text>
</comment>
<evidence type="ECO:0000313" key="7">
    <source>
        <dbReference type="EMBL" id="OGD23485.1"/>
    </source>
</evidence>
<dbReference type="GO" id="GO:0000967">
    <property type="term" value="P:rRNA 5'-end processing"/>
    <property type="evidence" value="ECO:0007669"/>
    <property type="project" value="UniProtKB-UniRule"/>
</dbReference>
<keyword evidence="2 5" id="KW-0690">Ribosome biogenesis</keyword>
<evidence type="ECO:0000313" key="8">
    <source>
        <dbReference type="Proteomes" id="UP000176639"/>
    </source>
</evidence>
<dbReference type="EMBL" id="MEYI01000038">
    <property type="protein sequence ID" value="OGD23485.1"/>
    <property type="molecule type" value="Genomic_DNA"/>
</dbReference>
<dbReference type="Gene3D" id="3.30.420.140">
    <property type="entry name" value="YqgF/RNase H-like domain"/>
    <property type="match status" value="1"/>
</dbReference>
<organism evidence="7 8">
    <name type="scientific">Candidatus Azambacteria bacterium RBG_16_47_10</name>
    <dbReference type="NCBI Taxonomy" id="1797292"/>
    <lineage>
        <taxon>Bacteria</taxon>
        <taxon>Candidatus Azamiibacteriota</taxon>
    </lineage>
</organism>
<dbReference type="SUPFAM" id="SSF53098">
    <property type="entry name" value="Ribonuclease H-like"/>
    <property type="match status" value="1"/>
</dbReference>
<comment type="subcellular location">
    <subcellularLocation>
        <location evidence="5">Cytoplasm</location>
    </subcellularLocation>
</comment>
<dbReference type="GO" id="GO:0004518">
    <property type="term" value="F:nuclease activity"/>
    <property type="evidence" value="ECO:0007669"/>
    <property type="project" value="UniProtKB-KW"/>
</dbReference>
<proteinExistence type="inferred from homology"/>
<evidence type="ECO:0000256" key="5">
    <source>
        <dbReference type="HAMAP-Rule" id="MF_00651"/>
    </source>
</evidence>
<comment type="similarity">
    <text evidence="5">Belongs to the YqgF HJR family.</text>
</comment>
<evidence type="ECO:0000256" key="4">
    <source>
        <dbReference type="ARBA" id="ARBA00022801"/>
    </source>
</evidence>
<feature type="domain" description="YqgF/RNase H-like" evidence="6">
    <location>
        <begin position="1"/>
        <end position="99"/>
    </location>
</feature>
<dbReference type="CDD" id="cd16964">
    <property type="entry name" value="YqgF"/>
    <property type="match status" value="1"/>
</dbReference>
<dbReference type="InterPro" id="IPR005227">
    <property type="entry name" value="YqgF"/>
</dbReference>
<dbReference type="GO" id="GO:0016788">
    <property type="term" value="F:hydrolase activity, acting on ester bonds"/>
    <property type="evidence" value="ECO:0007669"/>
    <property type="project" value="UniProtKB-UniRule"/>
</dbReference>
<dbReference type="NCBIfam" id="TIGR00250">
    <property type="entry name" value="RNAse_H_YqgF"/>
    <property type="match status" value="1"/>
</dbReference>
<evidence type="ECO:0000256" key="3">
    <source>
        <dbReference type="ARBA" id="ARBA00022722"/>
    </source>
</evidence>
<evidence type="ECO:0000256" key="1">
    <source>
        <dbReference type="ARBA" id="ARBA00022490"/>
    </source>
</evidence>
<dbReference type="PANTHER" id="PTHR33317:SF4">
    <property type="entry name" value="POLYNUCLEOTIDYL TRANSFERASE, RIBONUCLEASE H-LIKE SUPERFAMILY PROTEIN"/>
    <property type="match status" value="1"/>
</dbReference>
<evidence type="ECO:0000256" key="2">
    <source>
        <dbReference type="ARBA" id="ARBA00022517"/>
    </source>
</evidence>
<dbReference type="SMART" id="SM00732">
    <property type="entry name" value="YqgFc"/>
    <property type="match status" value="1"/>
</dbReference>
<protein>
    <recommendedName>
        <fullName evidence="5">Putative pre-16S rRNA nuclease</fullName>
        <ecNumber evidence="5">3.1.-.-</ecNumber>
    </recommendedName>
</protein>
<keyword evidence="3 5" id="KW-0540">Nuclease</keyword>
<dbReference type="InterPro" id="IPR012337">
    <property type="entry name" value="RNaseH-like_sf"/>
</dbReference>
<keyword evidence="1 5" id="KW-0963">Cytoplasm</keyword>
<reference evidence="7 8" key="1">
    <citation type="journal article" date="2016" name="Nat. Commun.">
        <title>Thousands of microbial genomes shed light on interconnected biogeochemical processes in an aquifer system.</title>
        <authorList>
            <person name="Anantharaman K."/>
            <person name="Brown C.T."/>
            <person name="Hug L.A."/>
            <person name="Sharon I."/>
            <person name="Castelle C.J."/>
            <person name="Probst A.J."/>
            <person name="Thomas B.C."/>
            <person name="Singh A."/>
            <person name="Wilkins M.J."/>
            <person name="Karaoz U."/>
            <person name="Brodie E.L."/>
            <person name="Williams K.H."/>
            <person name="Hubbard S.S."/>
            <person name="Banfield J.F."/>
        </authorList>
    </citation>
    <scope>NUCLEOTIDE SEQUENCE [LARGE SCALE GENOMIC DNA]</scope>
</reference>
<dbReference type="PANTHER" id="PTHR33317">
    <property type="entry name" value="POLYNUCLEOTIDYL TRANSFERASE, RIBONUCLEASE H-LIKE SUPERFAMILY PROTEIN"/>
    <property type="match status" value="1"/>
</dbReference>
<dbReference type="EC" id="3.1.-.-" evidence="5"/>
<evidence type="ECO:0000259" key="6">
    <source>
        <dbReference type="SMART" id="SM00732"/>
    </source>
</evidence>
<dbReference type="Pfam" id="PF03652">
    <property type="entry name" value="RuvX"/>
    <property type="match status" value="1"/>
</dbReference>
<gene>
    <name evidence="7" type="ORF">A2Z10_03105</name>
</gene>
<dbReference type="Proteomes" id="UP000176639">
    <property type="component" value="Unassembled WGS sequence"/>
</dbReference>
<comment type="caution">
    <text evidence="7">The sequence shown here is derived from an EMBL/GenBank/DDBJ whole genome shotgun (WGS) entry which is preliminary data.</text>
</comment>
<accession>A0A1F5AYL2</accession>
<dbReference type="GO" id="GO:0005829">
    <property type="term" value="C:cytosol"/>
    <property type="evidence" value="ECO:0007669"/>
    <property type="project" value="TreeGrafter"/>
</dbReference>
<name>A0A1F5AYL2_9BACT</name>
<keyword evidence="4 5" id="KW-0378">Hydrolase</keyword>
<dbReference type="InterPro" id="IPR037027">
    <property type="entry name" value="YqgF/RNaseH-like_dom_sf"/>
</dbReference>
<sequence>MKLLGIDYGDKRIGIAVSDDSGMLAFPHATVENTPAAFSEIHRIVTEEKAEAVVVGMPMSFSGGMSAQAQTVRRFGDALKGSLSCPIFYENELFTTTMAQRSGASKATVDKSAAAIILQSWIDRNKELGSRN</sequence>
<dbReference type="AlphaFoldDB" id="A0A1F5AYL2"/>